<accession>A0A1I5J0W6</accession>
<evidence type="ECO:0000259" key="1">
    <source>
        <dbReference type="Pfam" id="PF04230"/>
    </source>
</evidence>
<evidence type="ECO:0000313" key="3">
    <source>
        <dbReference type="Proteomes" id="UP000199236"/>
    </source>
</evidence>
<reference evidence="2 3" key="1">
    <citation type="submission" date="2016-10" db="EMBL/GenBank/DDBJ databases">
        <authorList>
            <person name="de Groot N.N."/>
        </authorList>
    </citation>
    <scope>NUCLEOTIDE SEQUENCE [LARGE SCALE GENOMIC DNA]</scope>
    <source>
        <strain evidence="2 3">CGMCC 1.9157</strain>
    </source>
</reference>
<dbReference type="Proteomes" id="UP000199236">
    <property type="component" value="Unassembled WGS sequence"/>
</dbReference>
<dbReference type="EMBL" id="FOVR01000010">
    <property type="protein sequence ID" value="SFO66273.1"/>
    <property type="molecule type" value="Genomic_DNA"/>
</dbReference>
<dbReference type="AlphaFoldDB" id="A0A1I5J0W6"/>
<keyword evidence="2" id="KW-0808">Transferase</keyword>
<proteinExistence type="predicted"/>
<feature type="domain" description="Polysaccharide pyruvyl transferase" evidence="1">
    <location>
        <begin position="67"/>
        <end position="298"/>
    </location>
</feature>
<gene>
    <name evidence="2" type="ORF">SAMN04488056_110118</name>
</gene>
<keyword evidence="3" id="KW-1185">Reference proteome</keyword>
<dbReference type="STRING" id="655353.SAMN04488056_110118"/>
<dbReference type="Pfam" id="PF04230">
    <property type="entry name" value="PS_pyruv_trans"/>
    <property type="match status" value="1"/>
</dbReference>
<dbReference type="RefSeq" id="WP_139229303.1">
    <property type="nucleotide sequence ID" value="NZ_FOVR01000010.1"/>
</dbReference>
<dbReference type="InterPro" id="IPR007345">
    <property type="entry name" value="Polysacch_pyruvyl_Trfase"/>
</dbReference>
<evidence type="ECO:0000313" key="2">
    <source>
        <dbReference type="EMBL" id="SFO66273.1"/>
    </source>
</evidence>
<name>A0A1I5J0W6_9HYPH</name>
<sequence>MLRKNCLILNFTANSYHWGCFGTSIEIYDTLVERGYYVNYLPVEQTHTPLPELPQQIPDFDSSEVAKRFTAANMPIVRAITQADLVLCNGEGTLHEHALGPWQLLYLMYFAKKYANKTVALINHSAYPSGSLEPSEKVDQFYGEILKHLDLVASREVHSTQVLKRLGINAVQSFDCLPLFIARNGYDRTVSPDGPIILSGGVSLNNALAGELAAALHPLVDGDRKAVYLAGAKSSPAPEDLKHFEQMKSEIPKLELLNAQDIDTWIDVIGSASLLVSARFHHTIAAASLQTPLVCLPSNTPKIEGICSMLGLEPPISPTEADWQSKVQAASERALRDTAPVVREEILQSILKLGKANFLNL</sequence>
<dbReference type="PANTHER" id="PTHR36836">
    <property type="entry name" value="COLANIC ACID BIOSYNTHESIS PROTEIN WCAK"/>
    <property type="match status" value="1"/>
</dbReference>
<protein>
    <submittedName>
        <fullName evidence="2">Polysaccharide pyruvyl transferase family protein WcaK</fullName>
    </submittedName>
</protein>
<dbReference type="OrthoDB" id="1123495at2"/>
<organism evidence="2 3">
    <name type="scientific">Cohaesibacter marisflavi</name>
    <dbReference type="NCBI Taxonomy" id="655353"/>
    <lineage>
        <taxon>Bacteria</taxon>
        <taxon>Pseudomonadati</taxon>
        <taxon>Pseudomonadota</taxon>
        <taxon>Alphaproteobacteria</taxon>
        <taxon>Hyphomicrobiales</taxon>
        <taxon>Cohaesibacteraceae</taxon>
    </lineage>
</organism>
<dbReference type="PANTHER" id="PTHR36836:SF1">
    <property type="entry name" value="COLANIC ACID BIOSYNTHESIS PROTEIN WCAK"/>
    <property type="match status" value="1"/>
</dbReference>
<dbReference type="GO" id="GO:0016740">
    <property type="term" value="F:transferase activity"/>
    <property type="evidence" value="ECO:0007669"/>
    <property type="project" value="UniProtKB-KW"/>
</dbReference>